<comment type="caution">
    <text evidence="1">The sequence shown here is derived from an EMBL/GenBank/DDBJ whole genome shotgun (WGS) entry which is preliminary data.</text>
</comment>
<dbReference type="Proteomes" id="UP000197068">
    <property type="component" value="Unassembled WGS sequence"/>
</dbReference>
<evidence type="ECO:0000313" key="1">
    <source>
        <dbReference type="EMBL" id="GAW95945.1"/>
    </source>
</evidence>
<gene>
    <name evidence="1" type="ORF">MTCD1_01551</name>
</gene>
<dbReference type="RefSeq" id="WP_143760095.1">
    <property type="nucleotide sequence ID" value="NZ_BDQM01000009.1"/>
</dbReference>
<reference evidence="1 2" key="1">
    <citation type="submission" date="2017-06" db="EMBL/GenBank/DDBJ databases">
        <title>Whole Genome Sequences of Colwellia marinimaniae MTCD1.</title>
        <authorList>
            <person name="Kusumoto H."/>
            <person name="Inoue M."/>
            <person name="Tanikawa K."/>
            <person name="Maeji H."/>
            <person name="Cameron J.H."/>
            <person name="Bartlett D.H."/>
        </authorList>
    </citation>
    <scope>NUCLEOTIDE SEQUENCE [LARGE SCALE GENOMIC DNA]</scope>
    <source>
        <strain evidence="1 2">MTCD1</strain>
    </source>
</reference>
<accession>A0ABQ0MU98</accession>
<name>A0ABQ0MU98_9GAMM</name>
<dbReference type="EMBL" id="BDQM01000009">
    <property type="protein sequence ID" value="GAW95945.1"/>
    <property type="molecule type" value="Genomic_DNA"/>
</dbReference>
<proteinExistence type="predicted"/>
<sequence>MNKPAVLMTTFYHGAGVRCVQHRRWHQRLAGRDGKTCALQLAIELNHFFLKNNETMTKSQ</sequence>
<evidence type="ECO:0000313" key="2">
    <source>
        <dbReference type="Proteomes" id="UP000197068"/>
    </source>
</evidence>
<protein>
    <submittedName>
        <fullName evidence="1">Uncharacterized protein</fullName>
    </submittedName>
</protein>
<keyword evidence="2" id="KW-1185">Reference proteome</keyword>
<organism evidence="1 2">
    <name type="scientific">Colwellia marinimaniae</name>
    <dbReference type="NCBI Taxonomy" id="1513592"/>
    <lineage>
        <taxon>Bacteria</taxon>
        <taxon>Pseudomonadati</taxon>
        <taxon>Pseudomonadota</taxon>
        <taxon>Gammaproteobacteria</taxon>
        <taxon>Alteromonadales</taxon>
        <taxon>Colwelliaceae</taxon>
        <taxon>Colwellia</taxon>
    </lineage>
</organism>